<dbReference type="RefSeq" id="WP_092701331.1">
    <property type="nucleotide sequence ID" value="NZ_FNQJ01000049.1"/>
</dbReference>
<dbReference type="STRING" id="592050.SAMN05421875_1497"/>
<proteinExistence type="predicted"/>
<feature type="domain" description="DUF1330" evidence="1">
    <location>
        <begin position="12"/>
        <end position="104"/>
    </location>
</feature>
<dbReference type="SUPFAM" id="SSF54909">
    <property type="entry name" value="Dimeric alpha+beta barrel"/>
    <property type="match status" value="1"/>
</dbReference>
<accession>A0A1H4F6V1</accession>
<dbReference type="GeneID" id="34231474"/>
<dbReference type="PANTHER" id="PTHR41521">
    <property type="match status" value="1"/>
</dbReference>
<reference evidence="3" key="1">
    <citation type="submission" date="2016-10" db="EMBL/GenBank/DDBJ databases">
        <authorList>
            <person name="Varghese N."/>
            <person name="Submissions S."/>
        </authorList>
    </citation>
    <scope>NUCLEOTIDE SEQUENCE [LARGE SCALE GENOMIC DNA]</scope>
    <source>
        <strain evidence="3">DSM 25157</strain>
    </source>
</reference>
<gene>
    <name evidence="2" type="ORF">SAMN05421875_1497</name>
</gene>
<name>A0A1H4F6V1_9BURK</name>
<dbReference type="Pfam" id="PF07045">
    <property type="entry name" value="DUF1330"/>
    <property type="match status" value="1"/>
</dbReference>
<protein>
    <submittedName>
        <fullName evidence="2">Uncharacterized conserved protein, DUF1330 family</fullName>
    </submittedName>
</protein>
<organism evidence="2 3">
    <name type="scientific">Acidovorax soli</name>
    <dbReference type="NCBI Taxonomy" id="592050"/>
    <lineage>
        <taxon>Bacteria</taxon>
        <taxon>Pseudomonadati</taxon>
        <taxon>Pseudomonadota</taxon>
        <taxon>Betaproteobacteria</taxon>
        <taxon>Burkholderiales</taxon>
        <taxon>Comamonadaceae</taxon>
        <taxon>Acidovorax</taxon>
    </lineage>
</organism>
<dbReference type="AlphaFoldDB" id="A0A1H4F6V1"/>
<keyword evidence="3" id="KW-1185">Reference proteome</keyword>
<dbReference type="PANTHER" id="PTHR41521:SF4">
    <property type="entry name" value="BLR0684 PROTEIN"/>
    <property type="match status" value="1"/>
</dbReference>
<evidence type="ECO:0000259" key="1">
    <source>
        <dbReference type="Pfam" id="PF07045"/>
    </source>
</evidence>
<sequence length="112" mass="12123">MSNTSNAISPPKAYVIFIKESIHDEVEMGRYKAAVGASFKGHSPSFLAAYGALEVLEGAPAEGVVLIEFPDMEKARAWYHSPAYQEAARHRFAGAVYRGLIVEGTAPPETKP</sequence>
<dbReference type="Gene3D" id="3.30.70.100">
    <property type="match status" value="1"/>
</dbReference>
<dbReference type="Proteomes" id="UP000199002">
    <property type="component" value="Unassembled WGS sequence"/>
</dbReference>
<evidence type="ECO:0000313" key="3">
    <source>
        <dbReference type="Proteomes" id="UP000199002"/>
    </source>
</evidence>
<dbReference type="InterPro" id="IPR010753">
    <property type="entry name" value="DUF1330"/>
</dbReference>
<dbReference type="InterPro" id="IPR011008">
    <property type="entry name" value="Dimeric_a/b-barrel"/>
</dbReference>
<dbReference type="EMBL" id="FNQJ01000049">
    <property type="protein sequence ID" value="SEA92637.1"/>
    <property type="molecule type" value="Genomic_DNA"/>
</dbReference>
<evidence type="ECO:0000313" key="2">
    <source>
        <dbReference type="EMBL" id="SEA92637.1"/>
    </source>
</evidence>